<accession>H0EWG5</accession>
<organism evidence="1 2">
    <name type="scientific">Glarea lozoyensis (strain ATCC 74030 / MF5533)</name>
    <dbReference type="NCBI Taxonomy" id="1104152"/>
    <lineage>
        <taxon>Eukaryota</taxon>
        <taxon>Fungi</taxon>
        <taxon>Dikarya</taxon>
        <taxon>Ascomycota</taxon>
        <taxon>Pezizomycotina</taxon>
        <taxon>Leotiomycetes</taxon>
        <taxon>Helotiales</taxon>
        <taxon>Helotiaceae</taxon>
        <taxon>Glarea</taxon>
    </lineage>
</organism>
<comment type="caution">
    <text evidence="1">The sequence shown here is derived from an EMBL/GenBank/DDBJ whole genome shotgun (WGS) entry which is preliminary data.</text>
</comment>
<dbReference type="InParanoid" id="H0EWG5"/>
<dbReference type="HOGENOM" id="CLU_1138090_0_0_1"/>
<evidence type="ECO:0000313" key="1">
    <source>
        <dbReference type="EMBL" id="EHK97120.1"/>
    </source>
</evidence>
<dbReference type="EMBL" id="AGUE01000209">
    <property type="protein sequence ID" value="EHK97120.1"/>
    <property type="molecule type" value="Genomic_DNA"/>
</dbReference>
<protein>
    <submittedName>
        <fullName evidence="1">Uncharacterized protein</fullName>
    </submittedName>
</protein>
<gene>
    <name evidence="1" type="ORF">M7I_7130</name>
</gene>
<sequence length="244" mass="26458">MLFILQTLQGLQESFAPFFVEHRGDGYEFAGVVPFVVAQEDVEGVQFEDFDAGVEVAGRVGARGVGVAFVWADAAESTSPSTPPYPFCTTSSHTSPSRTLVTSALQSELPNACFPSSGSSSTIAFKIVRYKLQTFILVVRLALDTGAGPFSALVSSDSGGVMTGSIVDSDSGSLRVKNSVEDWRYIFDIWDDECREEADDADREEIDEEISWDDDKVSLVGLRVVATEVFEAIIARPSSCRVEK</sequence>
<name>H0EWG5_GLAL7</name>
<keyword evidence="2" id="KW-1185">Reference proteome</keyword>
<evidence type="ECO:0000313" key="2">
    <source>
        <dbReference type="Proteomes" id="UP000005446"/>
    </source>
</evidence>
<proteinExistence type="predicted"/>
<dbReference type="AlphaFoldDB" id="H0EWG5"/>
<reference evidence="1 2" key="1">
    <citation type="journal article" date="2012" name="Eukaryot. Cell">
        <title>Genome sequence of the fungus Glarea lozoyensis: the first genome sequence of a species from the Helotiaceae family.</title>
        <authorList>
            <person name="Youssar L."/>
            <person name="Gruening B.A."/>
            <person name="Erxleben A."/>
            <person name="Guenther S."/>
            <person name="Huettel W."/>
        </authorList>
    </citation>
    <scope>NUCLEOTIDE SEQUENCE [LARGE SCALE GENOMIC DNA]</scope>
    <source>
        <strain evidence="2">ATCC 74030 / MF5533</strain>
    </source>
</reference>
<dbReference type="Proteomes" id="UP000005446">
    <property type="component" value="Unassembled WGS sequence"/>
</dbReference>